<proteinExistence type="predicted"/>
<evidence type="ECO:0000313" key="2">
    <source>
        <dbReference type="EMBL" id="CAI9278679.1"/>
    </source>
</evidence>
<name>A0AA36E0I0_LACSI</name>
<evidence type="ECO:0000313" key="3">
    <source>
        <dbReference type="Proteomes" id="UP001177003"/>
    </source>
</evidence>
<keyword evidence="3" id="KW-1185">Reference proteome</keyword>
<gene>
    <name evidence="2" type="ORF">LSALG_LOCUS18527</name>
</gene>
<reference evidence="2" key="1">
    <citation type="submission" date="2023-04" db="EMBL/GenBank/DDBJ databases">
        <authorList>
            <person name="Vijverberg K."/>
            <person name="Xiong W."/>
            <person name="Schranz E."/>
        </authorList>
    </citation>
    <scope>NUCLEOTIDE SEQUENCE</scope>
</reference>
<dbReference type="EMBL" id="OX465080">
    <property type="protein sequence ID" value="CAI9278679.1"/>
    <property type="molecule type" value="Genomic_DNA"/>
</dbReference>
<protein>
    <submittedName>
        <fullName evidence="2">Uncharacterized protein</fullName>
    </submittedName>
</protein>
<accession>A0AA36E0I0</accession>
<evidence type="ECO:0000256" key="1">
    <source>
        <dbReference type="SAM" id="MobiDB-lite"/>
    </source>
</evidence>
<dbReference type="Proteomes" id="UP001177003">
    <property type="component" value="Chromosome 4"/>
</dbReference>
<sequence>MSRSQQTQNTPKSHRYIAIPVAPPSFAGDLNTDGNHKGDQKTPNLCSRLSFTCLVQEVIKIDLQGKKDTTQEGKGRSLPRQLWRSKDLEKHIAAEGGREGINKQWMIDIED</sequence>
<dbReference type="AlphaFoldDB" id="A0AA36E0I0"/>
<organism evidence="2 3">
    <name type="scientific">Lactuca saligna</name>
    <name type="common">Willowleaf lettuce</name>
    <dbReference type="NCBI Taxonomy" id="75948"/>
    <lineage>
        <taxon>Eukaryota</taxon>
        <taxon>Viridiplantae</taxon>
        <taxon>Streptophyta</taxon>
        <taxon>Embryophyta</taxon>
        <taxon>Tracheophyta</taxon>
        <taxon>Spermatophyta</taxon>
        <taxon>Magnoliopsida</taxon>
        <taxon>eudicotyledons</taxon>
        <taxon>Gunneridae</taxon>
        <taxon>Pentapetalae</taxon>
        <taxon>asterids</taxon>
        <taxon>campanulids</taxon>
        <taxon>Asterales</taxon>
        <taxon>Asteraceae</taxon>
        <taxon>Cichorioideae</taxon>
        <taxon>Cichorieae</taxon>
        <taxon>Lactucinae</taxon>
        <taxon>Lactuca</taxon>
    </lineage>
</organism>
<feature type="region of interest" description="Disordered" evidence="1">
    <location>
        <begin position="23"/>
        <end position="42"/>
    </location>
</feature>